<protein>
    <submittedName>
        <fullName evidence="1">Uncharacterized protein</fullName>
    </submittedName>
</protein>
<reference evidence="1 2" key="1">
    <citation type="submission" date="2019-06" db="EMBL/GenBank/DDBJ databases">
        <title>Whole genome shotgun sequence of Brevibacillus reuszeri NBRC 15719.</title>
        <authorList>
            <person name="Hosoyama A."/>
            <person name="Uohara A."/>
            <person name="Ohji S."/>
            <person name="Ichikawa N."/>
        </authorList>
    </citation>
    <scope>NUCLEOTIDE SEQUENCE [LARGE SCALE GENOMIC DNA]</scope>
    <source>
        <strain evidence="1 2">NBRC 15719</strain>
    </source>
</reference>
<evidence type="ECO:0000313" key="1">
    <source>
        <dbReference type="EMBL" id="GED66677.1"/>
    </source>
</evidence>
<proteinExistence type="predicted"/>
<name>A0ABQ0TFW9_9BACL</name>
<sequence length="49" mass="5557">MDSHLLFSGSEKGIEANLFSTRFLEREVGGEKYLRKPQSRCPHAGASRY</sequence>
<comment type="caution">
    <text evidence="1">The sequence shown here is derived from an EMBL/GenBank/DDBJ whole genome shotgun (WGS) entry which is preliminary data.</text>
</comment>
<evidence type="ECO:0000313" key="2">
    <source>
        <dbReference type="Proteomes" id="UP000319578"/>
    </source>
</evidence>
<dbReference type="EMBL" id="BJON01000002">
    <property type="protein sequence ID" value="GED66677.1"/>
    <property type="molecule type" value="Genomic_DNA"/>
</dbReference>
<dbReference type="Proteomes" id="UP000319578">
    <property type="component" value="Unassembled WGS sequence"/>
</dbReference>
<keyword evidence="2" id="KW-1185">Reference proteome</keyword>
<organism evidence="1 2">
    <name type="scientific">Brevibacillus reuszeri</name>
    <dbReference type="NCBI Taxonomy" id="54915"/>
    <lineage>
        <taxon>Bacteria</taxon>
        <taxon>Bacillati</taxon>
        <taxon>Bacillota</taxon>
        <taxon>Bacilli</taxon>
        <taxon>Bacillales</taxon>
        <taxon>Paenibacillaceae</taxon>
        <taxon>Brevibacillus</taxon>
    </lineage>
</organism>
<gene>
    <name evidence="1" type="ORF">BRE01_03790</name>
</gene>
<accession>A0ABQ0TFW9</accession>